<dbReference type="GO" id="GO:0006633">
    <property type="term" value="P:fatty acid biosynthetic process"/>
    <property type="evidence" value="ECO:0007669"/>
    <property type="project" value="TreeGrafter"/>
</dbReference>
<keyword evidence="6" id="KW-1185">Reference proteome</keyword>
<dbReference type="Pfam" id="PF02801">
    <property type="entry name" value="Ketoacyl-synt_C"/>
    <property type="match status" value="1"/>
</dbReference>
<dbReference type="InterPro" id="IPR000794">
    <property type="entry name" value="Beta-ketoacyl_synthase"/>
</dbReference>
<evidence type="ECO:0000256" key="2">
    <source>
        <dbReference type="ARBA" id="ARBA00022679"/>
    </source>
</evidence>
<dbReference type="EC" id="2.3.1.179" evidence="5"/>
<dbReference type="SMART" id="SM00825">
    <property type="entry name" value="PKS_KS"/>
    <property type="match status" value="1"/>
</dbReference>
<evidence type="ECO:0000313" key="5">
    <source>
        <dbReference type="EMBL" id="AOS61837.1"/>
    </source>
</evidence>
<feature type="domain" description="Ketosynthase family 3 (KS3)" evidence="4">
    <location>
        <begin position="4"/>
        <end position="373"/>
    </location>
</feature>
<evidence type="ECO:0000313" key="6">
    <source>
        <dbReference type="Proteomes" id="UP000095210"/>
    </source>
</evidence>
<dbReference type="Proteomes" id="UP000095210">
    <property type="component" value="Chromosome"/>
</dbReference>
<comment type="similarity">
    <text evidence="1 3">Belongs to the thiolase-like superfamily. Beta-ketoacyl-ACP synthases family.</text>
</comment>
<dbReference type="PROSITE" id="PS52004">
    <property type="entry name" value="KS3_2"/>
    <property type="match status" value="1"/>
</dbReference>
<keyword evidence="5" id="KW-0012">Acyltransferase</keyword>
<dbReference type="GO" id="GO:0004315">
    <property type="term" value="F:3-oxoacyl-[acyl-carrier-protein] synthase activity"/>
    <property type="evidence" value="ECO:0007669"/>
    <property type="project" value="UniProtKB-EC"/>
</dbReference>
<dbReference type="PANTHER" id="PTHR11712">
    <property type="entry name" value="POLYKETIDE SYNTHASE-RELATED"/>
    <property type="match status" value="1"/>
</dbReference>
<evidence type="ECO:0000259" key="4">
    <source>
        <dbReference type="PROSITE" id="PS52004"/>
    </source>
</evidence>
<dbReference type="InterPro" id="IPR016039">
    <property type="entry name" value="Thiolase-like"/>
</dbReference>
<evidence type="ECO:0000256" key="1">
    <source>
        <dbReference type="ARBA" id="ARBA00008467"/>
    </source>
</evidence>
<sequence length="375" mass="38217">MTGDDDVLITGMAWSTALGSDLDQVWRALLAGTTGMIPVPSQHRLRNDHAAILSDLPMDLGPERRQHELGARALRAAVADAGLDLTDPGLQLVAGTSYGSHLDVPPERLDRWGIGLAAESGMARRPLLVNTACSAASDAILLGAALIAEGELDRCVVGGADVLTPAKRLGHSALGTMSPHALRAFDADHDGTILGEGAAFLVLERAGSARARSARVRGRVAGAGSANDAAGPTAPDPDGDTIVQAVTAALSTAGRGIDEVVVVNAHGSGTPVNDEAESRGLARTFPGETGPIVFATKGNFGHTLGATGALEAIAVLLALRDRRVPPIPGLRTVSPEFPLPVPTAATPLPDTGEVGLSITLGFGGFTTCLALEVPA</sequence>
<dbReference type="InterPro" id="IPR020841">
    <property type="entry name" value="PKS_Beta-ketoAc_synthase_dom"/>
</dbReference>
<dbReference type="RefSeq" id="WP_216637791.1">
    <property type="nucleotide sequence ID" value="NZ_CP014859.1"/>
</dbReference>
<dbReference type="Pfam" id="PF00109">
    <property type="entry name" value="ketoacyl-synt"/>
    <property type="match status" value="2"/>
</dbReference>
<reference evidence="6" key="1">
    <citation type="submission" date="2016-03" db="EMBL/GenBank/DDBJ databases">
        <title>Complete genome sequence of the type strain Actinoalloteichus hymeniacidonis DSM 45092.</title>
        <authorList>
            <person name="Schaffert L."/>
            <person name="Albersmeier A."/>
            <person name="Winkler A."/>
            <person name="Kalinowski J."/>
            <person name="Zotchev S."/>
            <person name="Ruckert C."/>
        </authorList>
    </citation>
    <scope>NUCLEOTIDE SEQUENCE [LARGE SCALE GENOMIC DNA]</scope>
    <source>
        <strain evidence="6">HPA177(T) (DSM 45092(T))</strain>
    </source>
</reference>
<dbReference type="InterPro" id="IPR014031">
    <property type="entry name" value="Ketoacyl_synth_C"/>
</dbReference>
<dbReference type="PANTHER" id="PTHR11712:SF347">
    <property type="entry name" value="BETA KETOACYL-ACYL CARRIER PROTEIN SYNTHASE"/>
    <property type="match status" value="1"/>
</dbReference>
<dbReference type="SUPFAM" id="SSF53901">
    <property type="entry name" value="Thiolase-like"/>
    <property type="match status" value="2"/>
</dbReference>
<dbReference type="KEGG" id="ahm:TL08_05045"/>
<name>A0AAC9HM36_9PSEU</name>
<gene>
    <name evidence="5" type="ORF">TL08_05045</name>
</gene>
<protein>
    <submittedName>
        <fullName evidence="5">3-oxoacyl-(Acyl-carrier-protein) synthase</fullName>
        <ecNumber evidence="5">2.3.1.179</ecNumber>
    </submittedName>
</protein>
<dbReference type="InterPro" id="IPR014030">
    <property type="entry name" value="Ketoacyl_synth_N"/>
</dbReference>
<dbReference type="Gene3D" id="3.40.47.10">
    <property type="match status" value="1"/>
</dbReference>
<keyword evidence="2 3" id="KW-0808">Transferase</keyword>
<dbReference type="AlphaFoldDB" id="A0AAC9HM36"/>
<accession>A0AAC9HM36</accession>
<dbReference type="EMBL" id="CP014859">
    <property type="protein sequence ID" value="AOS61837.1"/>
    <property type="molecule type" value="Genomic_DNA"/>
</dbReference>
<evidence type="ECO:0000256" key="3">
    <source>
        <dbReference type="RuleBase" id="RU003694"/>
    </source>
</evidence>
<proteinExistence type="inferred from homology"/>
<organism evidence="5 6">
    <name type="scientific">Actinoalloteichus hymeniacidonis</name>
    <dbReference type="NCBI Taxonomy" id="340345"/>
    <lineage>
        <taxon>Bacteria</taxon>
        <taxon>Bacillati</taxon>
        <taxon>Actinomycetota</taxon>
        <taxon>Actinomycetes</taxon>
        <taxon>Pseudonocardiales</taxon>
        <taxon>Pseudonocardiaceae</taxon>
        <taxon>Actinoalloteichus</taxon>
    </lineage>
</organism>